<proteinExistence type="predicted"/>
<feature type="compositionally biased region" description="Basic and acidic residues" evidence="1">
    <location>
        <begin position="348"/>
        <end position="358"/>
    </location>
</feature>
<accession>A0A6A6UPX2</accession>
<keyword evidence="2" id="KW-0472">Membrane</keyword>
<dbReference type="EMBL" id="MU004231">
    <property type="protein sequence ID" value="KAF2673830.1"/>
    <property type="molecule type" value="Genomic_DNA"/>
</dbReference>
<feature type="chain" id="PRO_5025669140" description="DUF7728 domain-containing protein" evidence="3">
    <location>
        <begin position="20"/>
        <end position="381"/>
    </location>
</feature>
<dbReference type="Proteomes" id="UP000799302">
    <property type="component" value="Unassembled WGS sequence"/>
</dbReference>
<name>A0A6A6UPX2_9PEZI</name>
<feature type="signal peptide" evidence="3">
    <location>
        <begin position="1"/>
        <end position="19"/>
    </location>
</feature>
<evidence type="ECO:0000256" key="1">
    <source>
        <dbReference type="SAM" id="MobiDB-lite"/>
    </source>
</evidence>
<keyword evidence="2" id="KW-1133">Transmembrane helix</keyword>
<evidence type="ECO:0000256" key="3">
    <source>
        <dbReference type="SAM" id="SignalP"/>
    </source>
</evidence>
<protein>
    <recommendedName>
        <fullName evidence="4">DUF7728 domain-containing protein</fullName>
    </recommendedName>
</protein>
<feature type="compositionally biased region" description="Basic residues" evidence="1">
    <location>
        <begin position="263"/>
        <end position="283"/>
    </location>
</feature>
<evidence type="ECO:0000259" key="4">
    <source>
        <dbReference type="Pfam" id="PF24854"/>
    </source>
</evidence>
<keyword evidence="3" id="KW-0732">Signal</keyword>
<evidence type="ECO:0000256" key="2">
    <source>
        <dbReference type="SAM" id="Phobius"/>
    </source>
</evidence>
<dbReference type="Pfam" id="PF24854">
    <property type="entry name" value="DUF7728"/>
    <property type="match status" value="1"/>
</dbReference>
<dbReference type="AlphaFoldDB" id="A0A6A6UPX2"/>
<feature type="region of interest" description="Disordered" evidence="1">
    <location>
        <begin position="224"/>
        <end position="283"/>
    </location>
</feature>
<feature type="transmembrane region" description="Helical" evidence="2">
    <location>
        <begin position="295"/>
        <end position="328"/>
    </location>
</feature>
<feature type="region of interest" description="Disordered" evidence="1">
    <location>
        <begin position="345"/>
        <end position="381"/>
    </location>
</feature>
<sequence length="381" mass="42439">MFSPYGLLATAVIASGANAIMIPPDVTMAATGFGVDPFAQIVRIPCPGCPLAQFGKDGLSWTQNENYLVANISVGSNSQTLELNGIPFYPPVMNLVHPEVLQVPADMSMEQLRSPARLATPAHSVRLTAWSFESKGIRTSKNNLERVLNLSLRIHAIEQKAVRVPELLITAVETTRGDLLIVKAEASDKPASPKASQKECRNWPLLCKWRAIVADRLETMRTKMHGHGCGKKGQPGMQMHHGKRPHRPHHKKPHHGHDNATHTRPHHRPHHHHAKPHGHRHHKMHRFMHNVARVLLVVVIPVLIGILAGMITYLIGMLVGTAIALVWIKLRRRQASYQPIALSEEDAEAHHDSEKGVFTEESYSEAPPLYEEVEEKKPCNE</sequence>
<dbReference type="PANTHER" id="PTHR40622">
    <property type="match status" value="1"/>
</dbReference>
<keyword evidence="6" id="KW-1185">Reference proteome</keyword>
<evidence type="ECO:0000313" key="5">
    <source>
        <dbReference type="EMBL" id="KAF2673830.1"/>
    </source>
</evidence>
<feature type="domain" description="DUF7728" evidence="4">
    <location>
        <begin position="40"/>
        <end position="188"/>
    </location>
</feature>
<gene>
    <name evidence="5" type="ORF">BT63DRAFT_451885</name>
</gene>
<keyword evidence="2" id="KW-0812">Transmembrane</keyword>
<dbReference type="InterPro" id="IPR056145">
    <property type="entry name" value="DUF7728"/>
</dbReference>
<dbReference type="OrthoDB" id="5409353at2759"/>
<feature type="compositionally biased region" description="Basic residues" evidence="1">
    <location>
        <begin position="240"/>
        <end position="255"/>
    </location>
</feature>
<reference evidence="5" key="1">
    <citation type="journal article" date="2020" name="Stud. Mycol.">
        <title>101 Dothideomycetes genomes: a test case for predicting lifestyles and emergence of pathogens.</title>
        <authorList>
            <person name="Haridas S."/>
            <person name="Albert R."/>
            <person name="Binder M."/>
            <person name="Bloem J."/>
            <person name="Labutti K."/>
            <person name="Salamov A."/>
            <person name="Andreopoulos B."/>
            <person name="Baker S."/>
            <person name="Barry K."/>
            <person name="Bills G."/>
            <person name="Bluhm B."/>
            <person name="Cannon C."/>
            <person name="Castanera R."/>
            <person name="Culley D."/>
            <person name="Daum C."/>
            <person name="Ezra D."/>
            <person name="Gonzalez J."/>
            <person name="Henrissat B."/>
            <person name="Kuo A."/>
            <person name="Liang C."/>
            <person name="Lipzen A."/>
            <person name="Lutzoni F."/>
            <person name="Magnuson J."/>
            <person name="Mondo S."/>
            <person name="Nolan M."/>
            <person name="Ohm R."/>
            <person name="Pangilinan J."/>
            <person name="Park H.-J."/>
            <person name="Ramirez L."/>
            <person name="Alfaro M."/>
            <person name="Sun H."/>
            <person name="Tritt A."/>
            <person name="Yoshinaga Y."/>
            <person name="Zwiers L.-H."/>
            <person name="Turgeon B."/>
            <person name="Goodwin S."/>
            <person name="Spatafora J."/>
            <person name="Crous P."/>
            <person name="Grigoriev I."/>
        </authorList>
    </citation>
    <scope>NUCLEOTIDE SEQUENCE</scope>
    <source>
        <strain evidence="5">CBS 115976</strain>
    </source>
</reference>
<organism evidence="5 6">
    <name type="scientific">Microthyrium microscopicum</name>
    <dbReference type="NCBI Taxonomy" id="703497"/>
    <lineage>
        <taxon>Eukaryota</taxon>
        <taxon>Fungi</taxon>
        <taxon>Dikarya</taxon>
        <taxon>Ascomycota</taxon>
        <taxon>Pezizomycotina</taxon>
        <taxon>Dothideomycetes</taxon>
        <taxon>Dothideomycetes incertae sedis</taxon>
        <taxon>Microthyriales</taxon>
        <taxon>Microthyriaceae</taxon>
        <taxon>Microthyrium</taxon>
    </lineage>
</organism>
<dbReference type="PANTHER" id="PTHR40622:SF1">
    <property type="match status" value="1"/>
</dbReference>
<evidence type="ECO:0000313" key="6">
    <source>
        <dbReference type="Proteomes" id="UP000799302"/>
    </source>
</evidence>